<protein>
    <submittedName>
        <fullName evidence="1">Uncharacterized protein</fullName>
    </submittedName>
</protein>
<comment type="caution">
    <text evidence="1">The sequence shown here is derived from an EMBL/GenBank/DDBJ whole genome shotgun (WGS) entry which is preliminary data.</text>
</comment>
<gene>
    <name evidence="1" type="ORF">H4S07_000998</name>
</gene>
<proteinExistence type="predicted"/>
<name>A0ACC1LQN6_9FUNG</name>
<reference evidence="1" key="1">
    <citation type="submission" date="2022-07" db="EMBL/GenBank/DDBJ databases">
        <title>Phylogenomic reconstructions and comparative analyses of Kickxellomycotina fungi.</title>
        <authorList>
            <person name="Reynolds N.K."/>
            <person name="Stajich J.E."/>
            <person name="Barry K."/>
            <person name="Grigoriev I.V."/>
            <person name="Crous P."/>
            <person name="Smith M.E."/>
        </authorList>
    </citation>
    <scope>NUCLEOTIDE SEQUENCE</scope>
    <source>
        <strain evidence="1">CBS 102833</strain>
    </source>
</reference>
<dbReference type="EMBL" id="JANBUP010000121">
    <property type="protein sequence ID" value="KAJ2813004.1"/>
    <property type="molecule type" value="Genomic_DNA"/>
</dbReference>
<organism evidence="1 2">
    <name type="scientific">Coemansia furcata</name>
    <dbReference type="NCBI Taxonomy" id="417177"/>
    <lineage>
        <taxon>Eukaryota</taxon>
        <taxon>Fungi</taxon>
        <taxon>Fungi incertae sedis</taxon>
        <taxon>Zoopagomycota</taxon>
        <taxon>Kickxellomycotina</taxon>
        <taxon>Kickxellomycetes</taxon>
        <taxon>Kickxellales</taxon>
        <taxon>Kickxellaceae</taxon>
        <taxon>Coemansia</taxon>
    </lineage>
</organism>
<dbReference type="Proteomes" id="UP001140096">
    <property type="component" value="Unassembled WGS sequence"/>
</dbReference>
<evidence type="ECO:0000313" key="1">
    <source>
        <dbReference type="EMBL" id="KAJ2813004.1"/>
    </source>
</evidence>
<accession>A0ACC1LQN6</accession>
<sequence length="721" mass="80148">MSADTYERIQSALDGPSDHSFVRWLLDEAEDVCVALESVLLSLSGNYGVPLPGLKEQECVLAIYEKLAVGLADSASQELARGLQDRYILVGATLFDLAQAFSKTHPQRLRSLLAGLCANAPWLQTELEAASDLFMDQLVQFQDNYSLYDSIRPPIDMINADIELQRSMVQSWLCLVTFCQLPTSVLLHDNRCICELSKACDIATGLQLDLGLAADHVSSDEAGNFGILIRQLKWQWTSLSHCILQSLLTDSSKPANADSGCGVLLRILDDMHTVDTKLVPFYNAPLLLDIEFRFGLRQMLADASLVSDVLDQAQLDYITMSVDQLVDMADPPYQNGLVDLEMRADQARESLCAATAAGTGDGNVSTVDAATSLDSAFEGGSYIAAEMVLQVKELIPDLGDGFIRACLDYYGRSVEAVVVAIFEGNLPPSLVEMDRAAEHWVRPMATVENMSSIGTGTLVNSAEEAKQEDVLGSRRNIFDKDEFDIFHHNSLDWSRVQQGKSKTHPNLEAPNTEFKSRIMEIAQRIEEEDEYDDTYDHTAQDITASAIDAKEDMYASSNGQVLPEHKPQAKAVADPIKPWEDTLVRLYNEDPTLFERKRDTRNSPARIALCKQTGLTHEQIEGWFIMFRRNPRHQLIIDRHSVNTNRPNARKSRTPASDTSVQDSVEEDGRRDAPEAPAQPAKHQDFRNKGKYKAKIGNHDRKRQQARKARNIIGGLPPPPS</sequence>
<evidence type="ECO:0000313" key="2">
    <source>
        <dbReference type="Proteomes" id="UP001140096"/>
    </source>
</evidence>
<keyword evidence="2" id="KW-1185">Reference proteome</keyword>